<evidence type="ECO:0000259" key="1">
    <source>
        <dbReference type="Pfam" id="PF01471"/>
    </source>
</evidence>
<dbReference type="InterPro" id="IPR036366">
    <property type="entry name" value="PGBDSf"/>
</dbReference>
<comment type="caution">
    <text evidence="2">The sequence shown here is derived from an EMBL/GenBank/DDBJ whole genome shotgun (WGS) entry which is preliminary data.</text>
</comment>
<dbReference type="Pfam" id="PF01471">
    <property type="entry name" value="PG_binding_1"/>
    <property type="match status" value="1"/>
</dbReference>
<feature type="domain" description="Peptidoglycan binding-like" evidence="1">
    <location>
        <begin position="4"/>
        <end position="61"/>
    </location>
</feature>
<protein>
    <submittedName>
        <fullName evidence="2">TIGR02594 family protein</fullName>
    </submittedName>
</protein>
<dbReference type="AlphaFoldDB" id="A0A329YG89"/>
<dbReference type="InterPro" id="IPR036365">
    <property type="entry name" value="PGBD-like_sf"/>
</dbReference>
<dbReference type="Gene3D" id="1.10.101.10">
    <property type="entry name" value="PGBD-like superfamily/PGBD"/>
    <property type="match status" value="1"/>
</dbReference>
<dbReference type="SUPFAM" id="SSF47090">
    <property type="entry name" value="PGBD-like"/>
    <property type="match status" value="1"/>
</dbReference>
<evidence type="ECO:0000313" key="2">
    <source>
        <dbReference type="EMBL" id="RAX42386.1"/>
    </source>
</evidence>
<sequence length="228" mass="24487">MDTTVQTAQRRLIALGYSVGNAGADGILGRATIAALTKFQTDRGLDLQYPGTLGPKTLAALDLDKSPALPPWISLAKTKMGLNEVRDNKALSSFLKSDGVTLGDPAKLPWCGDFVETCIAVSLPREPMIANPYWALNWLKFGVEVPKDQPVMGAIGAAERNGGGHVFFVVGQDTNYYHALGGNQSNSVSIVKMDKGRVRGLRFPSTYPMPSDVLPYTTFNGQISVNEA</sequence>
<dbReference type="InterPro" id="IPR013423">
    <property type="entry name" value="CHP02594"/>
</dbReference>
<dbReference type="RefSeq" id="WP_112340872.1">
    <property type="nucleotide sequence ID" value="NZ_QMKK01000022.1"/>
</dbReference>
<proteinExistence type="predicted"/>
<organism evidence="2 3">
    <name type="scientific">Rhizobium tropici</name>
    <dbReference type="NCBI Taxonomy" id="398"/>
    <lineage>
        <taxon>Bacteria</taxon>
        <taxon>Pseudomonadati</taxon>
        <taxon>Pseudomonadota</taxon>
        <taxon>Alphaproteobacteria</taxon>
        <taxon>Hyphomicrobiales</taxon>
        <taxon>Rhizobiaceae</taxon>
        <taxon>Rhizobium/Agrobacterium group</taxon>
        <taxon>Rhizobium</taxon>
    </lineage>
</organism>
<name>A0A329YG89_RHITR</name>
<dbReference type="NCBIfam" id="TIGR02594">
    <property type="entry name" value="TIGR02594 family protein"/>
    <property type="match status" value="1"/>
</dbReference>
<dbReference type="OrthoDB" id="5395100at2"/>
<reference evidence="2 3" key="1">
    <citation type="submission" date="2018-06" db="EMBL/GenBank/DDBJ databases">
        <title>Whole Genome Sequence of an efficient microsymbiont, Rhizobium tropici.</title>
        <authorList>
            <person name="Srinivasan R."/>
            <person name="Singh H.V."/>
            <person name="Srivastava R."/>
            <person name="Kumari B."/>
            <person name="Radhakrishna A."/>
        </authorList>
    </citation>
    <scope>NUCLEOTIDE SEQUENCE [LARGE SCALE GENOMIC DNA]</scope>
    <source>
        <strain evidence="2 3">IGFRI Rhizo-19</strain>
    </source>
</reference>
<accession>A0A329YG89</accession>
<gene>
    <name evidence="2" type="ORF">DQ393_05970</name>
</gene>
<evidence type="ECO:0000313" key="3">
    <source>
        <dbReference type="Proteomes" id="UP000251205"/>
    </source>
</evidence>
<dbReference type="EMBL" id="QMKK01000022">
    <property type="protein sequence ID" value="RAX42386.1"/>
    <property type="molecule type" value="Genomic_DNA"/>
</dbReference>
<dbReference type="InterPro" id="IPR002477">
    <property type="entry name" value="Peptidoglycan-bd-like"/>
</dbReference>
<dbReference type="Proteomes" id="UP000251205">
    <property type="component" value="Unassembled WGS sequence"/>
</dbReference>